<keyword evidence="8 12" id="KW-0406">Ion transport</keyword>
<keyword evidence="11 12" id="KW-0407">Ion channel</keyword>
<dbReference type="OrthoDB" id="6238402at2759"/>
<dbReference type="EnsemblMetazoa" id="XM_026446263">
    <property type="protein sequence ID" value="XP_026302048"/>
    <property type="gene ID" value="LOC100578247"/>
</dbReference>
<evidence type="ECO:0000256" key="8">
    <source>
        <dbReference type="ARBA" id="ARBA00023065"/>
    </source>
</evidence>
<dbReference type="GO" id="GO:0005886">
    <property type="term" value="C:plasma membrane"/>
    <property type="evidence" value="ECO:0007669"/>
    <property type="project" value="TreeGrafter"/>
</dbReference>
<dbReference type="KEGG" id="ame:100578247"/>
<keyword evidence="6 13" id="KW-1133">Transmembrane helix</keyword>
<comment type="subcellular location">
    <subcellularLocation>
        <location evidence="1">Membrane</location>
        <topology evidence="1">Multi-pass membrane protein</topology>
    </subcellularLocation>
</comment>
<dbReference type="Proteomes" id="UP000005203">
    <property type="component" value="Linkage group LG1"/>
</dbReference>
<dbReference type="RefSeq" id="XP_026302048.1">
    <property type="nucleotide sequence ID" value="XM_026446263.1"/>
</dbReference>
<gene>
    <name evidence="16" type="primary">LOC100578247</name>
</gene>
<evidence type="ECO:0000313" key="14">
    <source>
        <dbReference type="EnsemblMetazoa" id="XP_026302048"/>
    </source>
</evidence>
<evidence type="ECO:0000256" key="9">
    <source>
        <dbReference type="ARBA" id="ARBA00023136"/>
    </source>
</evidence>
<keyword evidence="15" id="KW-1185">Reference proteome</keyword>
<name>A0A7M7MWK4_APIME</name>
<dbReference type="Gene3D" id="1.10.287.770">
    <property type="entry name" value="YojJ-like"/>
    <property type="match status" value="1"/>
</dbReference>
<protein>
    <submittedName>
        <fullName evidence="16">Sodium channel protein Nach</fullName>
    </submittedName>
</protein>
<feature type="transmembrane region" description="Helical" evidence="13">
    <location>
        <begin position="16"/>
        <end position="36"/>
    </location>
</feature>
<evidence type="ECO:0000256" key="5">
    <source>
        <dbReference type="ARBA" id="ARBA00022692"/>
    </source>
</evidence>
<dbReference type="GO" id="GO:0015280">
    <property type="term" value="F:ligand-gated sodium channel activity"/>
    <property type="evidence" value="ECO:0007669"/>
    <property type="project" value="TreeGrafter"/>
</dbReference>
<sequence>MIIFFDKTDKLIVDQLDFLILLSISITNSLHGIPYFVDSTRPKWERLIWLFLSMTSVIATFITIVIILNKFQTQPTITGVDVLTEHINIEFPQIFICFDWIHLNHSYILENDMHVYEELYNWNIGKYIDVKSFNPIYKNKNNFREIFKTMGLDCESLFSNCAYRGMNRSCENIFTKVLTAVGICCKSKNLESLKYVDISWNLEFKILNSSFPLRFYLMEQNNLSPEPGERSLIVDKSLDIEFVVDITYTTSDIKYLTLRQRQCYYKQESKNLIDCEIDCITDKLFKYCKCLPWFLSFVDKTECPISKYPCLNNVNIDKTQCNCWPFCDHTSYSVKSMKTFENKNKNQIMLKNWPTALHKTEMRFGYLDLIVSFGGIAGLFLGFSIFVALEFGYYFTLRTYFGAVIRISRKQYNIMTIYVVEKYPNQKVNTNSKYYIYLD</sequence>
<accession>A0A7M7MWK4</accession>
<evidence type="ECO:0000313" key="16">
    <source>
        <dbReference type="RefSeq" id="XP_026302048.1"/>
    </source>
</evidence>
<keyword evidence="4 12" id="KW-0894">Sodium channel</keyword>
<evidence type="ECO:0000256" key="12">
    <source>
        <dbReference type="RuleBase" id="RU000679"/>
    </source>
</evidence>
<dbReference type="AlphaFoldDB" id="A0A7M7MWK4"/>
<feature type="transmembrane region" description="Helical" evidence="13">
    <location>
        <begin position="48"/>
        <end position="68"/>
    </location>
</feature>
<evidence type="ECO:0000256" key="1">
    <source>
        <dbReference type="ARBA" id="ARBA00004141"/>
    </source>
</evidence>
<feature type="transmembrane region" description="Helical" evidence="13">
    <location>
        <begin position="366"/>
        <end position="385"/>
    </location>
</feature>
<comment type="similarity">
    <text evidence="2 12">Belongs to the amiloride-sensitive sodium channel (TC 1.A.6) family.</text>
</comment>
<keyword evidence="5 12" id="KW-0812">Transmembrane</keyword>
<dbReference type="PANTHER" id="PTHR11690">
    <property type="entry name" value="AMILORIDE-SENSITIVE SODIUM CHANNEL-RELATED"/>
    <property type="match status" value="1"/>
</dbReference>
<keyword evidence="9 13" id="KW-0472">Membrane</keyword>
<evidence type="ECO:0000256" key="4">
    <source>
        <dbReference type="ARBA" id="ARBA00022461"/>
    </source>
</evidence>
<reference evidence="16" key="2">
    <citation type="submission" date="2025-04" db="UniProtKB">
        <authorList>
            <consortium name="RefSeq"/>
        </authorList>
    </citation>
    <scope>IDENTIFICATION</scope>
    <source>
        <strain evidence="16">DH4</strain>
        <tissue evidence="16">Whole body</tissue>
    </source>
</reference>
<reference evidence="15" key="3">
    <citation type="submission" date="2025-05" db="UniProtKB">
        <authorList>
            <consortium name="RefSeq"/>
        </authorList>
    </citation>
    <scope>NUCLEOTIDE SEQUENCE [LARGE SCALE GENOMIC DNA]</scope>
    <source>
        <strain evidence="15">DH4</strain>
    </source>
</reference>
<dbReference type="GeneID" id="100578247"/>
<reference evidence="14" key="1">
    <citation type="submission" date="2021-01" db="UniProtKB">
        <authorList>
            <consortium name="EnsemblMetazoa"/>
        </authorList>
    </citation>
    <scope>IDENTIFICATION</scope>
    <source>
        <strain evidence="14">DH4</strain>
    </source>
</reference>
<evidence type="ECO:0000313" key="15">
    <source>
        <dbReference type="Proteomes" id="UP000005203"/>
    </source>
</evidence>
<evidence type="ECO:0000256" key="10">
    <source>
        <dbReference type="ARBA" id="ARBA00023201"/>
    </source>
</evidence>
<keyword evidence="10 12" id="KW-0739">Sodium transport</keyword>
<keyword evidence="3 12" id="KW-0813">Transport</keyword>
<organism evidence="14">
    <name type="scientific">Apis mellifera</name>
    <name type="common">Honeybee</name>
    <dbReference type="NCBI Taxonomy" id="7460"/>
    <lineage>
        <taxon>Eukaryota</taxon>
        <taxon>Metazoa</taxon>
        <taxon>Ecdysozoa</taxon>
        <taxon>Arthropoda</taxon>
        <taxon>Hexapoda</taxon>
        <taxon>Insecta</taxon>
        <taxon>Pterygota</taxon>
        <taxon>Neoptera</taxon>
        <taxon>Endopterygota</taxon>
        <taxon>Hymenoptera</taxon>
        <taxon>Apocrita</taxon>
        <taxon>Aculeata</taxon>
        <taxon>Apoidea</taxon>
        <taxon>Anthophila</taxon>
        <taxon>Apidae</taxon>
        <taxon>Apis</taxon>
    </lineage>
</organism>
<evidence type="ECO:0000256" key="6">
    <source>
        <dbReference type="ARBA" id="ARBA00022989"/>
    </source>
</evidence>
<evidence type="ECO:0000256" key="2">
    <source>
        <dbReference type="ARBA" id="ARBA00007193"/>
    </source>
</evidence>
<evidence type="ECO:0000256" key="7">
    <source>
        <dbReference type="ARBA" id="ARBA00023053"/>
    </source>
</evidence>
<evidence type="ECO:0000256" key="3">
    <source>
        <dbReference type="ARBA" id="ARBA00022448"/>
    </source>
</evidence>
<dbReference type="PANTHER" id="PTHR11690:SF247">
    <property type="entry name" value="PICKPOCKET 23, ISOFORM C"/>
    <property type="match status" value="1"/>
</dbReference>
<dbReference type="Pfam" id="PF00858">
    <property type="entry name" value="ASC"/>
    <property type="match status" value="1"/>
</dbReference>
<proteinExistence type="inferred from homology"/>
<dbReference type="InterPro" id="IPR001873">
    <property type="entry name" value="ENaC"/>
</dbReference>
<accession>A0A8B8HEA1</accession>
<evidence type="ECO:0000256" key="13">
    <source>
        <dbReference type="SAM" id="Phobius"/>
    </source>
</evidence>
<keyword evidence="7" id="KW-0915">Sodium</keyword>
<evidence type="ECO:0000256" key="11">
    <source>
        <dbReference type="ARBA" id="ARBA00023303"/>
    </source>
</evidence>